<dbReference type="Pfam" id="PF21033">
    <property type="entry name" value="RMD1-3"/>
    <property type="match status" value="1"/>
</dbReference>
<dbReference type="GO" id="GO:0097431">
    <property type="term" value="C:mitotic spindle pole"/>
    <property type="evidence" value="ECO:0007669"/>
    <property type="project" value="TreeGrafter"/>
</dbReference>
<keyword evidence="6" id="KW-0206">Cytoskeleton</keyword>
<protein>
    <recommendedName>
        <fullName evidence="7">Regulator of microtubule dynamics protein 1</fullName>
    </recommendedName>
    <alternativeName>
        <fullName evidence="8">Protein FAM82B</fullName>
    </alternativeName>
</protein>
<dbReference type="GO" id="GO:0005739">
    <property type="term" value="C:mitochondrion"/>
    <property type="evidence" value="ECO:0007669"/>
    <property type="project" value="TreeGrafter"/>
</dbReference>
<keyword evidence="5" id="KW-0802">TPR repeat</keyword>
<dbReference type="AlphaFoldDB" id="A0AAW1UJV0"/>
<dbReference type="PROSITE" id="PS51257">
    <property type="entry name" value="PROKAR_LIPOPROTEIN"/>
    <property type="match status" value="1"/>
</dbReference>
<accession>A0AAW1UJV0</accession>
<proteinExistence type="predicted"/>
<evidence type="ECO:0000313" key="9">
    <source>
        <dbReference type="EMBL" id="KAK9883309.1"/>
    </source>
</evidence>
<keyword evidence="3" id="KW-0963">Cytoplasm</keyword>
<dbReference type="Gene3D" id="1.25.40.10">
    <property type="entry name" value="Tetratricopeptide repeat domain"/>
    <property type="match status" value="1"/>
</dbReference>
<organism evidence="9 10">
    <name type="scientific">Henosepilachna vigintioctopunctata</name>
    <dbReference type="NCBI Taxonomy" id="420089"/>
    <lineage>
        <taxon>Eukaryota</taxon>
        <taxon>Metazoa</taxon>
        <taxon>Ecdysozoa</taxon>
        <taxon>Arthropoda</taxon>
        <taxon>Hexapoda</taxon>
        <taxon>Insecta</taxon>
        <taxon>Pterygota</taxon>
        <taxon>Neoptera</taxon>
        <taxon>Endopterygota</taxon>
        <taxon>Coleoptera</taxon>
        <taxon>Polyphaga</taxon>
        <taxon>Cucujiformia</taxon>
        <taxon>Coccinelloidea</taxon>
        <taxon>Coccinellidae</taxon>
        <taxon>Epilachninae</taxon>
        <taxon>Epilachnini</taxon>
        <taxon>Henosepilachna</taxon>
    </lineage>
</organism>
<evidence type="ECO:0000256" key="7">
    <source>
        <dbReference type="ARBA" id="ARBA00039966"/>
    </source>
</evidence>
<dbReference type="PANTHER" id="PTHR16056">
    <property type="entry name" value="REGULATOR OF MICROTUBULE DYNAMICS PROTEIN"/>
    <property type="match status" value="1"/>
</dbReference>
<keyword evidence="4" id="KW-0677">Repeat</keyword>
<evidence type="ECO:0000256" key="4">
    <source>
        <dbReference type="ARBA" id="ARBA00022737"/>
    </source>
</evidence>
<sequence>MSKFKYGVLVKTLINLAWPYSASACMKVAPMPTYFRSNDQNKNATSNEKFAKYWPPSKSVEEILEEADRLYEEKNYIQVYEILNRLKYNNNSNVKWRIARVLYQATVDNVLPLDIEREMINEAYELLLEEATIDNKNANVHKWFAIACDCRHRLLGLEHRIRGYHTVLKHLRLACELNPDDVTACYLLGKLCFDMADLGGLKRLIAKVLYGDPPDCNFEEAYKYLSRFDQLFEKNHLASLYLLGKTCYKLQQFYKAKYYLSIACYITPRSECEKNYVCRAKQLLVKLEKYKLGKDVLFPDCGCRTKT</sequence>
<comment type="subunit">
    <text evidence="2">Interacts with microtubules.</text>
</comment>
<evidence type="ECO:0000256" key="3">
    <source>
        <dbReference type="ARBA" id="ARBA00022490"/>
    </source>
</evidence>
<dbReference type="InterPro" id="IPR049039">
    <property type="entry name" value="RMD1-3_a_helical_rpt"/>
</dbReference>
<keyword evidence="10" id="KW-1185">Reference proteome</keyword>
<evidence type="ECO:0000256" key="5">
    <source>
        <dbReference type="ARBA" id="ARBA00022803"/>
    </source>
</evidence>
<evidence type="ECO:0000256" key="6">
    <source>
        <dbReference type="ARBA" id="ARBA00023212"/>
    </source>
</evidence>
<dbReference type="GO" id="GO:0008017">
    <property type="term" value="F:microtubule binding"/>
    <property type="evidence" value="ECO:0007669"/>
    <property type="project" value="TreeGrafter"/>
</dbReference>
<gene>
    <name evidence="9" type="ORF">WA026_001489</name>
</gene>
<comment type="caution">
    <text evidence="9">The sequence shown here is derived from an EMBL/GenBank/DDBJ whole genome shotgun (WGS) entry which is preliminary data.</text>
</comment>
<comment type="subcellular location">
    <subcellularLocation>
        <location evidence="1">Cytoplasm</location>
        <location evidence="1">Cytoskeleton</location>
    </subcellularLocation>
</comment>
<dbReference type="GO" id="GO:0005876">
    <property type="term" value="C:spindle microtubule"/>
    <property type="evidence" value="ECO:0007669"/>
    <property type="project" value="TreeGrafter"/>
</dbReference>
<evidence type="ECO:0000256" key="1">
    <source>
        <dbReference type="ARBA" id="ARBA00004245"/>
    </source>
</evidence>
<dbReference type="InterPro" id="IPR011990">
    <property type="entry name" value="TPR-like_helical_dom_sf"/>
</dbReference>
<reference evidence="9 10" key="1">
    <citation type="submission" date="2023-03" db="EMBL/GenBank/DDBJ databases">
        <title>Genome insight into feeding habits of ladybird beetles.</title>
        <authorList>
            <person name="Li H.-S."/>
            <person name="Huang Y.-H."/>
            <person name="Pang H."/>
        </authorList>
    </citation>
    <scope>NUCLEOTIDE SEQUENCE [LARGE SCALE GENOMIC DNA]</scope>
    <source>
        <strain evidence="9">SYSU_2023b</strain>
        <tissue evidence="9">Whole body</tissue>
    </source>
</reference>
<dbReference type="PANTHER" id="PTHR16056:SF16">
    <property type="entry name" value="REGULATOR OF MICROTUBULE DYNAMICS PROTEIN 1"/>
    <property type="match status" value="1"/>
</dbReference>
<evidence type="ECO:0000313" key="10">
    <source>
        <dbReference type="Proteomes" id="UP001431783"/>
    </source>
</evidence>
<evidence type="ECO:0000256" key="8">
    <source>
        <dbReference type="ARBA" id="ARBA00041958"/>
    </source>
</evidence>
<dbReference type="Proteomes" id="UP001431783">
    <property type="component" value="Unassembled WGS sequence"/>
</dbReference>
<evidence type="ECO:0000256" key="2">
    <source>
        <dbReference type="ARBA" id="ARBA00011375"/>
    </source>
</evidence>
<dbReference type="EMBL" id="JARQZJ010000091">
    <property type="protein sequence ID" value="KAK9883309.1"/>
    <property type="molecule type" value="Genomic_DNA"/>
</dbReference>
<name>A0AAW1UJV0_9CUCU</name>
<dbReference type="SUPFAM" id="SSF48452">
    <property type="entry name" value="TPR-like"/>
    <property type="match status" value="1"/>
</dbReference>